<dbReference type="EMBL" id="QQTP01000001">
    <property type="protein sequence ID" value="RDJ29316.1"/>
    <property type="molecule type" value="Genomic_DNA"/>
</dbReference>
<feature type="domain" description="Flavodoxin-like fold" evidence="3">
    <location>
        <begin position="1"/>
        <end position="208"/>
    </location>
</feature>
<dbReference type="GO" id="GO:0005829">
    <property type="term" value="C:cytosol"/>
    <property type="evidence" value="ECO:0007669"/>
    <property type="project" value="TreeGrafter"/>
</dbReference>
<dbReference type="Proteomes" id="UP000255207">
    <property type="component" value="Unassembled WGS sequence"/>
</dbReference>
<keyword evidence="2" id="KW-0560">Oxidoreductase</keyword>
<sequence>MNVFIVHAHPEPRSLNGALTATAKACLTAAGHEVMVSDLYAMGWQARSDRSNFLTEADPAYFKQQDEEVFATGQNGFAPDIRQELDKLFGCDVLILQFPLWWFGMPALMKGWVDRVFAMGTVYGAGAWYDRGKLRGRRAMVSVTIGGAASMYAPDGINGDTDKLLFPIQNGMLRFTGFDVLPPFIAWQPARISEGERQGYLRAYERRLLTLDATEPLRFPPLTAYDPETFRLLAPAEA</sequence>
<dbReference type="RefSeq" id="WP_114827434.1">
    <property type="nucleotide sequence ID" value="NZ_QQTO01000019.1"/>
</dbReference>
<evidence type="ECO:0000256" key="1">
    <source>
        <dbReference type="ARBA" id="ARBA00006252"/>
    </source>
</evidence>
<evidence type="ECO:0000256" key="2">
    <source>
        <dbReference type="ARBA" id="ARBA00023002"/>
    </source>
</evidence>
<organism evidence="4 5">
    <name type="scientific">Bosea caraganae</name>
    <dbReference type="NCBI Taxonomy" id="2763117"/>
    <lineage>
        <taxon>Bacteria</taxon>
        <taxon>Pseudomonadati</taxon>
        <taxon>Pseudomonadota</taxon>
        <taxon>Alphaproteobacteria</taxon>
        <taxon>Hyphomicrobiales</taxon>
        <taxon>Boseaceae</taxon>
        <taxon>Bosea</taxon>
    </lineage>
</organism>
<keyword evidence="5" id="KW-1185">Reference proteome</keyword>
<comment type="caution">
    <text evidence="4">The sequence shown here is derived from an EMBL/GenBank/DDBJ whole genome shotgun (WGS) entry which is preliminary data.</text>
</comment>
<dbReference type="PANTHER" id="PTHR10204">
    <property type="entry name" value="NAD P H OXIDOREDUCTASE-RELATED"/>
    <property type="match status" value="1"/>
</dbReference>
<protein>
    <submittedName>
        <fullName evidence="4">Flavodoxin family protein</fullName>
    </submittedName>
</protein>
<evidence type="ECO:0000313" key="5">
    <source>
        <dbReference type="Proteomes" id="UP000255207"/>
    </source>
</evidence>
<proteinExistence type="inferred from homology"/>
<gene>
    <name evidence="4" type="ORF">DWE98_01800</name>
</gene>
<dbReference type="GO" id="GO:0003955">
    <property type="term" value="F:NAD(P)H dehydrogenase (quinone) activity"/>
    <property type="evidence" value="ECO:0007669"/>
    <property type="project" value="TreeGrafter"/>
</dbReference>
<dbReference type="InterPro" id="IPR051545">
    <property type="entry name" value="NAD(P)H_dehydrogenase_qn"/>
</dbReference>
<name>A0A370LBI6_9HYPH</name>
<dbReference type="AlphaFoldDB" id="A0A370LBI6"/>
<dbReference type="InterPro" id="IPR029039">
    <property type="entry name" value="Flavoprotein-like_sf"/>
</dbReference>
<dbReference type="Gene3D" id="3.40.50.360">
    <property type="match status" value="1"/>
</dbReference>
<dbReference type="InterPro" id="IPR003680">
    <property type="entry name" value="Flavodoxin_fold"/>
</dbReference>
<comment type="similarity">
    <text evidence="1">Belongs to the NAD(P)H dehydrogenase (quinone) family.</text>
</comment>
<reference evidence="5" key="1">
    <citation type="submission" date="2018-07" db="EMBL/GenBank/DDBJ databases">
        <authorList>
            <person name="Safronova V.I."/>
            <person name="Chirak E.R."/>
            <person name="Sazanova A.L."/>
        </authorList>
    </citation>
    <scope>NUCLEOTIDE SEQUENCE [LARGE SCALE GENOMIC DNA]</scope>
    <source>
        <strain evidence="5">RCAM04685</strain>
    </source>
</reference>
<evidence type="ECO:0000259" key="3">
    <source>
        <dbReference type="Pfam" id="PF02525"/>
    </source>
</evidence>
<dbReference type="PANTHER" id="PTHR10204:SF34">
    <property type="entry name" value="NAD(P)H DEHYDROGENASE [QUINONE] 1 ISOFORM 1"/>
    <property type="match status" value="1"/>
</dbReference>
<accession>A0A370LBI6</accession>
<dbReference type="SUPFAM" id="SSF52218">
    <property type="entry name" value="Flavoproteins"/>
    <property type="match status" value="1"/>
</dbReference>
<dbReference type="Pfam" id="PF02525">
    <property type="entry name" value="Flavodoxin_2"/>
    <property type="match status" value="1"/>
</dbReference>
<evidence type="ECO:0000313" key="4">
    <source>
        <dbReference type="EMBL" id="RDJ29316.1"/>
    </source>
</evidence>
<dbReference type="OrthoDB" id="9798454at2"/>